<accession>A0AAE4U9V2</accession>
<dbReference type="GO" id="GO:0016747">
    <property type="term" value="F:acyltransferase activity, transferring groups other than amino-acyl groups"/>
    <property type="evidence" value="ECO:0007669"/>
    <property type="project" value="InterPro"/>
</dbReference>
<comment type="caution">
    <text evidence="2">The sequence shown here is derived from an EMBL/GenBank/DDBJ whole genome shotgun (WGS) entry which is preliminary data.</text>
</comment>
<evidence type="ECO:0000313" key="2">
    <source>
        <dbReference type="EMBL" id="MDV6313861.1"/>
    </source>
</evidence>
<organism evidence="2 3">
    <name type="scientific">Gordonia amicalis</name>
    <dbReference type="NCBI Taxonomy" id="89053"/>
    <lineage>
        <taxon>Bacteria</taxon>
        <taxon>Bacillati</taxon>
        <taxon>Actinomycetota</taxon>
        <taxon>Actinomycetes</taxon>
        <taxon>Mycobacteriales</taxon>
        <taxon>Gordoniaceae</taxon>
        <taxon>Gordonia</taxon>
    </lineage>
</organism>
<dbReference type="SUPFAM" id="SSF55729">
    <property type="entry name" value="Acyl-CoA N-acyltransferases (Nat)"/>
    <property type="match status" value="1"/>
</dbReference>
<evidence type="ECO:0000313" key="3">
    <source>
        <dbReference type="Proteomes" id="UP001185922"/>
    </source>
</evidence>
<proteinExistence type="predicted"/>
<dbReference type="RefSeq" id="WP_191834687.1">
    <property type="nucleotide sequence ID" value="NZ_CP096596.1"/>
</dbReference>
<dbReference type="EMBL" id="JAWLKH010000023">
    <property type="protein sequence ID" value="MDV6313861.1"/>
    <property type="molecule type" value="Genomic_DNA"/>
</dbReference>
<feature type="domain" description="N-acetyltransferase" evidence="1">
    <location>
        <begin position="194"/>
        <end position="338"/>
    </location>
</feature>
<dbReference type="Proteomes" id="UP001185922">
    <property type="component" value="Unassembled WGS sequence"/>
</dbReference>
<dbReference type="InterPro" id="IPR056935">
    <property type="entry name" value="Rv0428c-like_C"/>
</dbReference>
<sequence length="351" mass="37496">MSQLHTTKSGAVIGDRVVVRYLLGQSTPADWRGNPGAAQSDVTGILIDDADPIRLERDGEVVSVPASSVTSVRLLSARPVRNSEIRTLEGVAARSWPGVETAWIAGWFVRAGHGFSRRANSAVPLDRSAHPDATTLGRIAQWYADRGLPPLLALPERLLTASTVGGVDDVEVQMLTADLPALATRLAGSRSGTVRLADDPDVDWVSAYSGHRSGHDAHAVREVVTAGDGPRAFAAIHADGSTEAIAIGRGVVTESPDGLRWLGLSALWTDPERRRSRLSSQVLAELVAWGAEHDAGRAYLQVETTNRLAGAWYRRLGFGLHHSYRYVTPAIPAGDLPTPDVPVPAPAPQEH</sequence>
<dbReference type="InterPro" id="IPR016181">
    <property type="entry name" value="Acyl_CoA_acyltransferase"/>
</dbReference>
<dbReference type="AlphaFoldDB" id="A0AAE4U9V2"/>
<evidence type="ECO:0000259" key="1">
    <source>
        <dbReference type="PROSITE" id="PS51186"/>
    </source>
</evidence>
<gene>
    <name evidence="2" type="ORF">R3Q15_18520</name>
</gene>
<dbReference type="PROSITE" id="PS51186">
    <property type="entry name" value="GNAT"/>
    <property type="match status" value="1"/>
</dbReference>
<reference evidence="2" key="1">
    <citation type="submission" date="2023-10" db="EMBL/GenBank/DDBJ databases">
        <title>Development of a sustainable strategy for remediation of hydrocarbon-contaminated territories based on the waste exchange concept.</title>
        <authorList>
            <person name="Krivoruchko A."/>
        </authorList>
    </citation>
    <scope>NUCLEOTIDE SEQUENCE</scope>
    <source>
        <strain evidence="2">IEGM 1279</strain>
    </source>
</reference>
<dbReference type="InterPro" id="IPR000182">
    <property type="entry name" value="GNAT_dom"/>
</dbReference>
<protein>
    <submittedName>
        <fullName evidence="2">GNAT family N-acetyltransferase</fullName>
    </submittedName>
</protein>
<dbReference type="Gene3D" id="3.40.630.30">
    <property type="match status" value="1"/>
</dbReference>
<dbReference type="Pfam" id="PF24553">
    <property type="entry name" value="Rv0428c_C"/>
    <property type="match status" value="1"/>
</dbReference>
<name>A0AAE4U9V2_9ACTN</name>